<evidence type="ECO:0000313" key="1">
    <source>
        <dbReference type="EMBL" id="CDH53187.1"/>
    </source>
</evidence>
<proteinExistence type="predicted"/>
<reference evidence="1" key="1">
    <citation type="submission" date="2013-08" db="EMBL/GenBank/DDBJ databases">
        <title>Gene expansion shapes genome architecture in the human pathogen Lichtheimia corymbifera: an evolutionary genomics analysis in the ancient terrestrial Mucorales (Mucoromycotina).</title>
        <authorList>
            <person name="Schwartze V.U."/>
            <person name="Winter S."/>
            <person name="Shelest E."/>
            <person name="Marcet-Houben M."/>
            <person name="Horn F."/>
            <person name="Wehner S."/>
            <person name="Hoffmann K."/>
            <person name="Riege K."/>
            <person name="Sammeth M."/>
            <person name="Nowrousian M."/>
            <person name="Valiante V."/>
            <person name="Linde J."/>
            <person name="Jacobsen I.D."/>
            <person name="Marz M."/>
            <person name="Brakhage A.A."/>
            <person name="Gabaldon T."/>
            <person name="Bocker S."/>
            <person name="Voigt K."/>
        </authorList>
    </citation>
    <scope>NUCLEOTIDE SEQUENCE [LARGE SCALE GENOMIC DNA]</scope>
    <source>
        <strain evidence="1">FSU 9682</strain>
    </source>
</reference>
<sequence>MALKFRGIEWSDSEKRTLDDLNAGSLLVDINWPYPVLCPLPPLLKSWLAREWLHPQSSPCSEQKIPGVLAMDWIGNIGYLYCLADQNGLYVAKSIDVLNIPTSVSGMTQFKNTLRLVFAYKHSILRTGLMTEHGLNERQYVDRLREVIDVSVVTPEPSTHHDIFFTPTNSRVKKVEITRE</sequence>
<dbReference type="Proteomes" id="UP000027586">
    <property type="component" value="Unassembled WGS sequence"/>
</dbReference>
<dbReference type="AlphaFoldDB" id="A0A068RU93"/>
<keyword evidence="2" id="KW-1185">Reference proteome</keyword>
<gene>
    <name evidence="1" type="ORF">LCOR_04568.1</name>
</gene>
<organism evidence="1 2">
    <name type="scientific">Lichtheimia corymbifera JMRC:FSU:9682</name>
    <dbReference type="NCBI Taxonomy" id="1263082"/>
    <lineage>
        <taxon>Eukaryota</taxon>
        <taxon>Fungi</taxon>
        <taxon>Fungi incertae sedis</taxon>
        <taxon>Mucoromycota</taxon>
        <taxon>Mucoromycotina</taxon>
        <taxon>Mucoromycetes</taxon>
        <taxon>Mucorales</taxon>
        <taxon>Lichtheimiaceae</taxon>
        <taxon>Lichtheimia</taxon>
    </lineage>
</organism>
<name>A0A068RU93_9FUNG</name>
<accession>A0A068RU93</accession>
<dbReference type="EMBL" id="CBTN010000016">
    <property type="protein sequence ID" value="CDH53187.1"/>
    <property type="molecule type" value="Genomic_DNA"/>
</dbReference>
<protein>
    <submittedName>
        <fullName evidence="1">Uncharacterized protein</fullName>
    </submittedName>
</protein>
<dbReference type="STRING" id="1263082.A0A068RU93"/>
<dbReference type="VEuPathDB" id="FungiDB:LCOR_04568.1"/>
<dbReference type="OrthoDB" id="2267950at2759"/>
<evidence type="ECO:0000313" key="2">
    <source>
        <dbReference type="Proteomes" id="UP000027586"/>
    </source>
</evidence>
<comment type="caution">
    <text evidence="1">The sequence shown here is derived from an EMBL/GenBank/DDBJ whole genome shotgun (WGS) entry which is preliminary data.</text>
</comment>